<comment type="function">
    <text evidence="4">Removes the formyl group from the N-terminal Met of newly synthesized proteins. Requires at least a dipeptide for an efficient rate of reaction. N-terminal L-methionine is a prerequisite for activity but the enzyme has broad specificity at other positions.</text>
</comment>
<dbReference type="GO" id="GO:0046872">
    <property type="term" value="F:metal ion binding"/>
    <property type="evidence" value="ECO:0007669"/>
    <property type="project" value="UniProtKB-KW"/>
</dbReference>
<keyword evidence="3 4" id="KW-0378">Hydrolase</keyword>
<gene>
    <name evidence="4" type="primary">def</name>
    <name evidence="6" type="ORF">IAB80_08135</name>
</gene>
<dbReference type="EC" id="3.5.1.88" evidence="4"/>
<reference evidence="6" key="2">
    <citation type="journal article" date="2021" name="PeerJ">
        <title>Extensive microbial diversity within the chicken gut microbiome revealed by metagenomics and culture.</title>
        <authorList>
            <person name="Gilroy R."/>
            <person name="Ravi A."/>
            <person name="Getino M."/>
            <person name="Pursley I."/>
            <person name="Horton D.L."/>
            <person name="Alikhan N.F."/>
            <person name="Baker D."/>
            <person name="Gharbi K."/>
            <person name="Hall N."/>
            <person name="Watson M."/>
            <person name="Adriaenssens E.M."/>
            <person name="Foster-Nyarko E."/>
            <person name="Jarju S."/>
            <person name="Secka A."/>
            <person name="Antonio M."/>
            <person name="Oren A."/>
            <person name="Chaudhuri R.R."/>
            <person name="La Ragione R."/>
            <person name="Hildebrand F."/>
            <person name="Pallen M.J."/>
        </authorList>
    </citation>
    <scope>NUCLEOTIDE SEQUENCE</scope>
    <source>
        <strain evidence="6">2478</strain>
    </source>
</reference>
<proteinExistence type="inferred from homology"/>
<organism evidence="6 7">
    <name type="scientific">Candidatus Cryptobacteroides excrementipullorum</name>
    <dbReference type="NCBI Taxonomy" id="2840761"/>
    <lineage>
        <taxon>Bacteria</taxon>
        <taxon>Pseudomonadati</taxon>
        <taxon>Bacteroidota</taxon>
        <taxon>Bacteroidia</taxon>
        <taxon>Bacteroidales</taxon>
        <taxon>Candidatus Cryptobacteroides</taxon>
    </lineage>
</organism>
<evidence type="ECO:0000256" key="1">
    <source>
        <dbReference type="ARBA" id="ARBA00010759"/>
    </source>
</evidence>
<evidence type="ECO:0000313" key="6">
    <source>
        <dbReference type="EMBL" id="MBO8478840.1"/>
    </source>
</evidence>
<keyword evidence="2 4" id="KW-0479">Metal-binding</keyword>
<accession>A0A9D9IVG7</accession>
<evidence type="ECO:0000313" key="7">
    <source>
        <dbReference type="Proteomes" id="UP000823771"/>
    </source>
</evidence>
<dbReference type="CDD" id="cd00487">
    <property type="entry name" value="Pep_deformylase"/>
    <property type="match status" value="1"/>
</dbReference>
<dbReference type="Proteomes" id="UP000823771">
    <property type="component" value="Unassembled WGS sequence"/>
</dbReference>
<sequence length="221" mass="24286">MKLKINTDLLSVILALTTVLVFVLLVTVTGKRQESRDLRLTFTDRETEIIGSSDSIMRVLTTDVPEDSAFLRGTASELTRSDMASPLFSRLSRLMVATMADSSMQGVGIAAPQVGIAKRVVAVQRFDKDGEPVEVYPNLRIVSFSGEPVPGREGCLSIPGYYGVVKRYPRVVVSYSDTLSFETVSDTVSGFTAVIFQHEADHLDGVLYIDRADSVFVQREI</sequence>
<dbReference type="HAMAP" id="MF_00163">
    <property type="entry name" value="Pep_deformylase"/>
    <property type="match status" value="1"/>
</dbReference>
<keyword evidence="5" id="KW-1133">Transmembrane helix</keyword>
<keyword evidence="4" id="KW-0408">Iron</keyword>
<dbReference type="InterPro" id="IPR023635">
    <property type="entry name" value="Peptide_deformylase"/>
</dbReference>
<name>A0A9D9IVG7_9BACT</name>
<feature type="binding site" evidence="4">
    <location>
        <position position="155"/>
    </location>
    <ligand>
        <name>Fe cation</name>
        <dbReference type="ChEBI" id="CHEBI:24875"/>
    </ligand>
</feature>
<dbReference type="Pfam" id="PF01327">
    <property type="entry name" value="Pep_deformylase"/>
    <property type="match status" value="1"/>
</dbReference>
<reference evidence="6" key="1">
    <citation type="submission" date="2020-10" db="EMBL/GenBank/DDBJ databases">
        <authorList>
            <person name="Gilroy R."/>
        </authorList>
    </citation>
    <scope>NUCLEOTIDE SEQUENCE</scope>
    <source>
        <strain evidence="6">2478</strain>
    </source>
</reference>
<feature type="binding site" evidence="4">
    <location>
        <position position="202"/>
    </location>
    <ligand>
        <name>Fe cation</name>
        <dbReference type="ChEBI" id="CHEBI:24875"/>
    </ligand>
</feature>
<dbReference type="PANTHER" id="PTHR10458:SF22">
    <property type="entry name" value="PEPTIDE DEFORMYLASE"/>
    <property type="match status" value="1"/>
</dbReference>
<dbReference type="SUPFAM" id="SSF56420">
    <property type="entry name" value="Peptide deformylase"/>
    <property type="match status" value="1"/>
</dbReference>
<comment type="cofactor">
    <cofactor evidence="4">
        <name>Fe(2+)</name>
        <dbReference type="ChEBI" id="CHEBI:29033"/>
    </cofactor>
    <text evidence="4">Binds 1 Fe(2+) ion.</text>
</comment>
<keyword evidence="5" id="KW-0472">Membrane</keyword>
<evidence type="ECO:0000256" key="5">
    <source>
        <dbReference type="SAM" id="Phobius"/>
    </source>
</evidence>
<keyword evidence="4" id="KW-0648">Protein biosynthesis</keyword>
<dbReference type="Gene3D" id="3.90.45.10">
    <property type="entry name" value="Peptide deformylase"/>
    <property type="match status" value="1"/>
</dbReference>
<comment type="similarity">
    <text evidence="1 4">Belongs to the polypeptide deformylase family.</text>
</comment>
<dbReference type="GO" id="GO:0006412">
    <property type="term" value="P:translation"/>
    <property type="evidence" value="ECO:0007669"/>
    <property type="project" value="UniProtKB-UniRule"/>
</dbReference>
<keyword evidence="5" id="KW-0812">Transmembrane</keyword>
<protein>
    <recommendedName>
        <fullName evidence="4">Peptide deformylase</fullName>
        <shortName evidence="4">PDF</shortName>
        <ecNumber evidence="4">3.5.1.88</ecNumber>
    </recommendedName>
    <alternativeName>
        <fullName evidence="4">Polypeptide deformylase</fullName>
    </alternativeName>
</protein>
<comment type="caution">
    <text evidence="6">The sequence shown here is derived from an EMBL/GenBank/DDBJ whole genome shotgun (WGS) entry which is preliminary data.</text>
</comment>
<feature type="binding site" evidence="4">
    <location>
        <position position="198"/>
    </location>
    <ligand>
        <name>Fe cation</name>
        <dbReference type="ChEBI" id="CHEBI:24875"/>
    </ligand>
</feature>
<evidence type="ECO:0000256" key="4">
    <source>
        <dbReference type="HAMAP-Rule" id="MF_00163"/>
    </source>
</evidence>
<feature type="transmembrane region" description="Helical" evidence="5">
    <location>
        <begin position="12"/>
        <end position="30"/>
    </location>
</feature>
<dbReference type="GO" id="GO:0042586">
    <property type="term" value="F:peptide deformylase activity"/>
    <property type="evidence" value="ECO:0007669"/>
    <property type="project" value="UniProtKB-UniRule"/>
</dbReference>
<evidence type="ECO:0000256" key="3">
    <source>
        <dbReference type="ARBA" id="ARBA00022801"/>
    </source>
</evidence>
<feature type="active site" evidence="4">
    <location>
        <position position="199"/>
    </location>
</feature>
<comment type="catalytic activity">
    <reaction evidence="4">
        <text>N-terminal N-formyl-L-methionyl-[peptide] + H2O = N-terminal L-methionyl-[peptide] + formate</text>
        <dbReference type="Rhea" id="RHEA:24420"/>
        <dbReference type="Rhea" id="RHEA-COMP:10639"/>
        <dbReference type="Rhea" id="RHEA-COMP:10640"/>
        <dbReference type="ChEBI" id="CHEBI:15377"/>
        <dbReference type="ChEBI" id="CHEBI:15740"/>
        <dbReference type="ChEBI" id="CHEBI:49298"/>
        <dbReference type="ChEBI" id="CHEBI:64731"/>
        <dbReference type="EC" id="3.5.1.88"/>
    </reaction>
</comment>
<dbReference type="InterPro" id="IPR036821">
    <property type="entry name" value="Peptide_deformylase_sf"/>
</dbReference>
<dbReference type="PRINTS" id="PR01576">
    <property type="entry name" value="PDEFORMYLASE"/>
</dbReference>
<dbReference type="AlphaFoldDB" id="A0A9D9IVG7"/>
<dbReference type="EMBL" id="JADILZ010000077">
    <property type="protein sequence ID" value="MBO8478840.1"/>
    <property type="molecule type" value="Genomic_DNA"/>
</dbReference>
<dbReference type="PANTHER" id="PTHR10458">
    <property type="entry name" value="PEPTIDE DEFORMYLASE"/>
    <property type="match status" value="1"/>
</dbReference>
<evidence type="ECO:0000256" key="2">
    <source>
        <dbReference type="ARBA" id="ARBA00022723"/>
    </source>
</evidence>